<organism evidence="1 2">
    <name type="scientific">Limosilactobacillus caviae</name>
    <dbReference type="NCBI Taxonomy" id="1769424"/>
    <lineage>
        <taxon>Bacteria</taxon>
        <taxon>Bacillati</taxon>
        <taxon>Bacillota</taxon>
        <taxon>Bacilli</taxon>
        <taxon>Lactobacillales</taxon>
        <taxon>Lactobacillaceae</taxon>
        <taxon>Limosilactobacillus</taxon>
    </lineage>
</organism>
<reference evidence="2" key="1">
    <citation type="journal article" date="2019" name="Int. J. Syst. Evol. Microbiol.">
        <title>The Global Catalogue of Microorganisms (GCM) 10K type strain sequencing project: providing services to taxonomists for standard genome sequencing and annotation.</title>
        <authorList>
            <consortium name="The Broad Institute Genomics Platform"/>
            <consortium name="The Broad Institute Genome Sequencing Center for Infectious Disease"/>
            <person name="Wu L."/>
            <person name="Ma J."/>
        </authorList>
    </citation>
    <scope>NUCLEOTIDE SEQUENCE [LARGE SCALE GENOMIC DNA]</scope>
    <source>
        <strain evidence="2">CCM 8609</strain>
    </source>
</reference>
<accession>A0ABQ2C6B5</accession>
<dbReference type="EMBL" id="BMDS01000002">
    <property type="protein sequence ID" value="GGI62968.1"/>
    <property type="molecule type" value="Genomic_DNA"/>
</dbReference>
<sequence length="65" mass="7675">MFSNSNSLYSTVIKKSLLCYLFIKVTITYYKKKYHSLATNENKNVNYRFLRIYTLGSLIPNIDNI</sequence>
<gene>
    <name evidence="1" type="ORF">GCM10011459_08020</name>
</gene>
<comment type="caution">
    <text evidence="1">The sequence shown here is derived from an EMBL/GenBank/DDBJ whole genome shotgun (WGS) entry which is preliminary data.</text>
</comment>
<evidence type="ECO:0000313" key="1">
    <source>
        <dbReference type="EMBL" id="GGI62968.1"/>
    </source>
</evidence>
<dbReference type="Proteomes" id="UP000603295">
    <property type="component" value="Unassembled WGS sequence"/>
</dbReference>
<protein>
    <submittedName>
        <fullName evidence="1">Uncharacterized protein</fullName>
    </submittedName>
</protein>
<name>A0ABQ2C6B5_9LACO</name>
<evidence type="ECO:0000313" key="2">
    <source>
        <dbReference type="Proteomes" id="UP000603295"/>
    </source>
</evidence>
<keyword evidence="2" id="KW-1185">Reference proteome</keyword>
<proteinExistence type="predicted"/>